<evidence type="ECO:0000313" key="1">
    <source>
        <dbReference type="EMBL" id="KIM61100.1"/>
    </source>
</evidence>
<keyword evidence="2" id="KW-1185">Reference proteome</keyword>
<dbReference type="Proteomes" id="UP000053989">
    <property type="component" value="Unassembled WGS sequence"/>
</dbReference>
<dbReference type="HOGENOM" id="CLU_044612_1_0_1"/>
<evidence type="ECO:0000313" key="2">
    <source>
        <dbReference type="Proteomes" id="UP000053989"/>
    </source>
</evidence>
<reference evidence="2" key="2">
    <citation type="submission" date="2015-01" db="EMBL/GenBank/DDBJ databases">
        <title>Evolutionary Origins and Diversification of the Mycorrhizal Mutualists.</title>
        <authorList>
            <consortium name="DOE Joint Genome Institute"/>
            <consortium name="Mycorrhizal Genomics Consortium"/>
            <person name="Kohler A."/>
            <person name="Kuo A."/>
            <person name="Nagy L.G."/>
            <person name="Floudas D."/>
            <person name="Copeland A."/>
            <person name="Barry K.W."/>
            <person name="Cichocki N."/>
            <person name="Veneault-Fourrey C."/>
            <person name="LaButti K."/>
            <person name="Lindquist E.A."/>
            <person name="Lipzen A."/>
            <person name="Lundell T."/>
            <person name="Morin E."/>
            <person name="Murat C."/>
            <person name="Riley R."/>
            <person name="Ohm R."/>
            <person name="Sun H."/>
            <person name="Tunlid A."/>
            <person name="Henrissat B."/>
            <person name="Grigoriev I.V."/>
            <person name="Hibbett D.S."/>
            <person name="Martin F."/>
        </authorList>
    </citation>
    <scope>NUCLEOTIDE SEQUENCE [LARGE SCALE GENOMIC DNA]</scope>
    <source>
        <strain evidence="2">Foug A</strain>
    </source>
</reference>
<reference evidence="1 2" key="1">
    <citation type="submission" date="2014-04" db="EMBL/GenBank/DDBJ databases">
        <authorList>
            <consortium name="DOE Joint Genome Institute"/>
            <person name="Kuo A."/>
            <person name="Kohler A."/>
            <person name="Nagy L.G."/>
            <person name="Floudas D."/>
            <person name="Copeland A."/>
            <person name="Barry K.W."/>
            <person name="Cichocki N."/>
            <person name="Veneault-Fourrey C."/>
            <person name="LaButti K."/>
            <person name="Lindquist E.A."/>
            <person name="Lipzen A."/>
            <person name="Lundell T."/>
            <person name="Morin E."/>
            <person name="Murat C."/>
            <person name="Sun H."/>
            <person name="Tunlid A."/>
            <person name="Henrissat B."/>
            <person name="Grigoriev I.V."/>
            <person name="Hibbett D.S."/>
            <person name="Martin F."/>
            <person name="Nordberg H.P."/>
            <person name="Cantor M.N."/>
            <person name="Hua S.X."/>
        </authorList>
    </citation>
    <scope>NUCLEOTIDE SEQUENCE [LARGE SCALE GENOMIC DNA]</scope>
    <source>
        <strain evidence="1 2">Foug A</strain>
    </source>
</reference>
<dbReference type="GO" id="GO:0016705">
    <property type="term" value="F:oxidoreductase activity, acting on paired donors, with incorporation or reduction of molecular oxygen"/>
    <property type="evidence" value="ECO:0007669"/>
    <property type="project" value="InterPro"/>
</dbReference>
<dbReference type="GO" id="GO:0004497">
    <property type="term" value="F:monooxygenase activity"/>
    <property type="evidence" value="ECO:0007669"/>
    <property type="project" value="InterPro"/>
</dbReference>
<dbReference type="AlphaFoldDB" id="A0A0C3DKB6"/>
<dbReference type="STRING" id="1036808.A0A0C3DKB6"/>
<protein>
    <recommendedName>
        <fullName evidence="3">Cytochrome P450</fullName>
    </recommendedName>
</protein>
<sequence length="359" mass="39827">MSRRTTVDAVKEMLGPPDIAMPALLTMRAKENRHLEHILGVTSTFVSEDTGTHADFVGSIRELLSGVGTKTPGWKRLVRVTEQAVNHFLPATSCDFATFIRCVTFHIWVVGVLNPDAPQDVILQSTDLSVAQVTSAFFEFNETGGTGVTPSRLHSTLKEWITCDRDGNNNPVNLVFPVYEKLWRLVAAIVICAQRCPVAKNPLLDFCDNPTERQFRSSRAPDHGPSAADVINEVLRMYPPVQEISRPYGLPLWQTVQMGRVQIADIKAVQEFNEEGERIQEPQAFIPGRWQSGPKPAIFAFGDGPLRCPAEHCAPAFAALIASKVMDRVNGVGHKLERISDTGSTAQYCWEGRAVRRMY</sequence>
<dbReference type="GO" id="GO:0020037">
    <property type="term" value="F:heme binding"/>
    <property type="evidence" value="ECO:0007669"/>
    <property type="project" value="InterPro"/>
</dbReference>
<name>A0A0C3DKB6_9AGAM</name>
<dbReference type="InParanoid" id="A0A0C3DKB6"/>
<gene>
    <name evidence="1" type="ORF">SCLCIDRAFT_122760</name>
</gene>
<evidence type="ECO:0008006" key="3">
    <source>
        <dbReference type="Google" id="ProtNLM"/>
    </source>
</evidence>
<dbReference type="InterPro" id="IPR036396">
    <property type="entry name" value="Cyt_P450_sf"/>
</dbReference>
<dbReference type="Gene3D" id="1.10.630.10">
    <property type="entry name" value="Cytochrome P450"/>
    <property type="match status" value="1"/>
</dbReference>
<dbReference type="EMBL" id="KN822055">
    <property type="protein sequence ID" value="KIM61100.1"/>
    <property type="molecule type" value="Genomic_DNA"/>
</dbReference>
<proteinExistence type="predicted"/>
<organism evidence="1 2">
    <name type="scientific">Scleroderma citrinum Foug A</name>
    <dbReference type="NCBI Taxonomy" id="1036808"/>
    <lineage>
        <taxon>Eukaryota</taxon>
        <taxon>Fungi</taxon>
        <taxon>Dikarya</taxon>
        <taxon>Basidiomycota</taxon>
        <taxon>Agaricomycotina</taxon>
        <taxon>Agaricomycetes</taxon>
        <taxon>Agaricomycetidae</taxon>
        <taxon>Boletales</taxon>
        <taxon>Sclerodermatineae</taxon>
        <taxon>Sclerodermataceae</taxon>
        <taxon>Scleroderma</taxon>
    </lineage>
</organism>
<accession>A0A0C3DKB6</accession>
<dbReference type="GO" id="GO:0005506">
    <property type="term" value="F:iron ion binding"/>
    <property type="evidence" value="ECO:0007669"/>
    <property type="project" value="InterPro"/>
</dbReference>
<dbReference type="SUPFAM" id="SSF48264">
    <property type="entry name" value="Cytochrome P450"/>
    <property type="match status" value="1"/>
</dbReference>
<dbReference type="OrthoDB" id="10029320at2759"/>